<dbReference type="InterPro" id="IPR050865">
    <property type="entry name" value="BEACH_Domain"/>
</dbReference>
<dbReference type="PROSITE" id="PS50197">
    <property type="entry name" value="BEACH"/>
    <property type="match status" value="1"/>
</dbReference>
<dbReference type="CDD" id="cd06071">
    <property type="entry name" value="Beach"/>
    <property type="match status" value="1"/>
</dbReference>
<reference evidence="2 3" key="1">
    <citation type="journal article" date="2013" name="PLoS Genet.">
        <title>Distinctive expansion of potential virulence genes in the genome of the oomycete fish pathogen Saprolegnia parasitica.</title>
        <authorList>
            <person name="Jiang R.H."/>
            <person name="de Bruijn I."/>
            <person name="Haas B.J."/>
            <person name="Belmonte R."/>
            <person name="Lobach L."/>
            <person name="Christie J."/>
            <person name="van den Ackerveken G."/>
            <person name="Bottin A."/>
            <person name="Bulone V."/>
            <person name="Diaz-Moreno S.M."/>
            <person name="Dumas B."/>
            <person name="Fan L."/>
            <person name="Gaulin E."/>
            <person name="Govers F."/>
            <person name="Grenville-Briggs L.J."/>
            <person name="Horner N.R."/>
            <person name="Levin J.Z."/>
            <person name="Mammella M."/>
            <person name="Meijer H.J."/>
            <person name="Morris P."/>
            <person name="Nusbaum C."/>
            <person name="Oome S."/>
            <person name="Phillips A.J."/>
            <person name="van Rooyen D."/>
            <person name="Rzeszutek E."/>
            <person name="Saraiva M."/>
            <person name="Secombes C.J."/>
            <person name="Seidl M.F."/>
            <person name="Snel B."/>
            <person name="Stassen J.H."/>
            <person name="Sykes S."/>
            <person name="Tripathy S."/>
            <person name="van den Berg H."/>
            <person name="Vega-Arreguin J.C."/>
            <person name="Wawra S."/>
            <person name="Young S.K."/>
            <person name="Zeng Q."/>
            <person name="Dieguez-Uribeondo J."/>
            <person name="Russ C."/>
            <person name="Tyler B.M."/>
            <person name="van West P."/>
        </authorList>
    </citation>
    <scope>NUCLEOTIDE SEQUENCE [LARGE SCALE GENOMIC DNA]</scope>
    <source>
        <strain evidence="2 3">CBS 223.65</strain>
    </source>
</reference>
<evidence type="ECO:0000259" key="1">
    <source>
        <dbReference type="PROSITE" id="PS50197"/>
    </source>
</evidence>
<evidence type="ECO:0000313" key="2">
    <source>
        <dbReference type="EMBL" id="KDO26943.1"/>
    </source>
</evidence>
<accession>A0A067C8U7</accession>
<dbReference type="OrthoDB" id="26681at2759"/>
<name>A0A067C8U7_SAPPC</name>
<feature type="domain" description="BEACH" evidence="1">
    <location>
        <begin position="635"/>
        <end position="889"/>
    </location>
</feature>
<dbReference type="VEuPathDB" id="FungiDB:SPRG_07656"/>
<dbReference type="Pfam" id="PF02138">
    <property type="entry name" value="Beach"/>
    <property type="match status" value="1"/>
</dbReference>
<proteinExistence type="predicted"/>
<dbReference type="Gene3D" id="1.10.1540.10">
    <property type="entry name" value="BEACH domain"/>
    <property type="match status" value="1"/>
</dbReference>
<dbReference type="SUPFAM" id="SSF81837">
    <property type="entry name" value="BEACH domain"/>
    <property type="match status" value="1"/>
</dbReference>
<dbReference type="GeneID" id="24129912"/>
<dbReference type="SMART" id="SM01026">
    <property type="entry name" value="Beach"/>
    <property type="match status" value="1"/>
</dbReference>
<dbReference type="Proteomes" id="UP000030745">
    <property type="component" value="Unassembled WGS sequence"/>
</dbReference>
<dbReference type="PANTHER" id="PTHR13743">
    <property type="entry name" value="BEIGE/BEACH-RELATED"/>
    <property type="match status" value="1"/>
</dbReference>
<sequence>MERDDTPMLLFICRAICTDAATADEALVPFQHNPSFGTFGHFWARHWLRSQPVSAALIRAVFEATSTLVVRAATLPPRSDLTPWLQVVLPSHQWCRGSFDLQALYLAQLDAFVGLMAIEDIPPMRFWYDTLTRFSTSASLREQVLRIVDRVLYRSPARAESALDALHVHLVEDEQHDNVDVLTWWAQRVLASESVSGDVDSKCDMWIEHVGAAHSKTTRVAALRVLVAYARDHRLRRASVSALADRCVLLDESLPVVAELALLRDPALLLECAIRTTSLRCKRQCIGHLVASPDALIARLSRWHSTPIAMVQHVARVGLSVRDRDAEWLAVLDGTTQLLGHCIGHALCAQVDATSFLDAALAACARIAIARSVAALVRDMCPPKHAVAFLVAASTLDNTPAWVLSLLPLWRALMTLPITDWSFLRRTTGWILALEEMAYTADGFVYCETLAQYPQAAEKVQCLIYTLPPHLAQQIPEVSDLSLSVRQQIAEIMRGPAFEAAIAPLCDPIPSGSSVFVASVLLLRARGNISGRFMISSSHFVFAPHESSLRKLAGVDEFKYALGRRYLLQAGVAIELFWWSSRAPWLVVFESARICTLCYEASRPLALASLAQRAPHLVPADLTRLSTLLGKQVLPSPRAYLEAMEATSRWQSQCISNLEYLMLVNTAAGRTYNDLNQYFVAPWVSEPTVAGARRPLHVPIGALNPSRLAQCQARASALASELDDAPPPFLYGSHYSTTGSVLYFLVRLRPFTQYAKDLQGGKLDHADRLFHSVTEAWTNCLTSSDVKELVPELFYHPGVYTSLTPLGVRQNGTVVGDVVLPNNSTPMAFLAQLRHELEAADIAPWIDLIFGYQNSGPAAWAANNVFFHLTYAEHAPPVPLDFGRLLSKT</sequence>
<dbReference type="InterPro" id="IPR000409">
    <property type="entry name" value="BEACH_dom"/>
</dbReference>
<dbReference type="EMBL" id="KK583220">
    <property type="protein sequence ID" value="KDO26943.1"/>
    <property type="molecule type" value="Genomic_DNA"/>
</dbReference>
<protein>
    <recommendedName>
        <fullName evidence="1">BEACH domain-containing protein</fullName>
    </recommendedName>
</protein>
<keyword evidence="3" id="KW-1185">Reference proteome</keyword>
<dbReference type="PANTHER" id="PTHR13743:SF123">
    <property type="entry name" value="PROTEIN FAN"/>
    <property type="match status" value="1"/>
</dbReference>
<dbReference type="AlphaFoldDB" id="A0A067C8U7"/>
<evidence type="ECO:0000313" key="3">
    <source>
        <dbReference type="Proteomes" id="UP000030745"/>
    </source>
</evidence>
<dbReference type="InterPro" id="IPR036372">
    <property type="entry name" value="BEACH_dom_sf"/>
</dbReference>
<organism evidence="2 3">
    <name type="scientific">Saprolegnia parasitica (strain CBS 223.65)</name>
    <dbReference type="NCBI Taxonomy" id="695850"/>
    <lineage>
        <taxon>Eukaryota</taxon>
        <taxon>Sar</taxon>
        <taxon>Stramenopiles</taxon>
        <taxon>Oomycota</taxon>
        <taxon>Saprolegniomycetes</taxon>
        <taxon>Saprolegniales</taxon>
        <taxon>Saprolegniaceae</taxon>
        <taxon>Saprolegnia</taxon>
    </lineage>
</organism>
<gene>
    <name evidence="2" type="ORF">SPRG_07656</name>
</gene>
<dbReference type="KEGG" id="spar:SPRG_07656"/>
<dbReference type="RefSeq" id="XP_012202324.1">
    <property type="nucleotide sequence ID" value="XM_012346934.1"/>
</dbReference>